<gene>
    <name evidence="2" type="ORF">GDO81_026784</name>
</gene>
<feature type="compositionally biased region" description="Low complexity" evidence="1">
    <location>
        <begin position="85"/>
        <end position="96"/>
    </location>
</feature>
<reference evidence="2" key="1">
    <citation type="thesis" date="2020" institute="ProQuest LLC" country="789 East Eisenhower Parkway, Ann Arbor, MI, USA">
        <title>Comparative Genomics and Chromosome Evolution.</title>
        <authorList>
            <person name="Mudd A.B."/>
        </authorList>
    </citation>
    <scope>NUCLEOTIDE SEQUENCE</scope>
    <source>
        <strain evidence="2">237g6f4</strain>
        <tissue evidence="2">Blood</tissue>
    </source>
</reference>
<keyword evidence="3" id="KW-1185">Reference proteome</keyword>
<comment type="caution">
    <text evidence="2">The sequence shown here is derived from an EMBL/GenBank/DDBJ whole genome shotgun (WGS) entry which is preliminary data.</text>
</comment>
<evidence type="ECO:0000313" key="2">
    <source>
        <dbReference type="EMBL" id="KAG8536265.1"/>
    </source>
</evidence>
<feature type="compositionally biased region" description="Basic and acidic residues" evidence="1">
    <location>
        <begin position="74"/>
        <end position="84"/>
    </location>
</feature>
<protein>
    <submittedName>
        <fullName evidence="2">Uncharacterized protein</fullName>
    </submittedName>
</protein>
<dbReference type="AlphaFoldDB" id="A0AAV6YN97"/>
<name>A0AAV6YN97_ENGPU</name>
<feature type="region of interest" description="Disordered" evidence="1">
    <location>
        <begin position="61"/>
        <end position="118"/>
    </location>
</feature>
<accession>A0AAV6YN97</accession>
<proteinExistence type="predicted"/>
<organism evidence="2 3">
    <name type="scientific">Engystomops pustulosus</name>
    <name type="common">Tungara frog</name>
    <name type="synonym">Physalaemus pustulosus</name>
    <dbReference type="NCBI Taxonomy" id="76066"/>
    <lineage>
        <taxon>Eukaryota</taxon>
        <taxon>Metazoa</taxon>
        <taxon>Chordata</taxon>
        <taxon>Craniata</taxon>
        <taxon>Vertebrata</taxon>
        <taxon>Euteleostomi</taxon>
        <taxon>Amphibia</taxon>
        <taxon>Batrachia</taxon>
        <taxon>Anura</taxon>
        <taxon>Neobatrachia</taxon>
        <taxon>Hyloidea</taxon>
        <taxon>Leptodactylidae</taxon>
        <taxon>Leiuperinae</taxon>
        <taxon>Engystomops</taxon>
    </lineage>
</organism>
<dbReference type="Proteomes" id="UP000824782">
    <property type="component" value="Unassembled WGS sequence"/>
</dbReference>
<evidence type="ECO:0000256" key="1">
    <source>
        <dbReference type="SAM" id="MobiDB-lite"/>
    </source>
</evidence>
<sequence length="149" mass="16089">MDEPTLEQITAAADGEDALDFEKDLLTAPPGWKHGMNFKQPDGNRPPGIIPFASLLGSLEDFTLGDSSEDEDDVKDKKEEKGTKTESLPRSSSLEELGVETVSSSAPLPPAPLPEEAPQEQWAVPLNSHSPVDDFYKRIPDLAYKVGGG</sequence>
<dbReference type="EMBL" id="WNYA01047258">
    <property type="protein sequence ID" value="KAG8536265.1"/>
    <property type="molecule type" value="Genomic_DNA"/>
</dbReference>
<evidence type="ECO:0000313" key="3">
    <source>
        <dbReference type="Proteomes" id="UP000824782"/>
    </source>
</evidence>